<dbReference type="SUPFAM" id="SSF53649">
    <property type="entry name" value="Alkaline phosphatase-like"/>
    <property type="match status" value="1"/>
</dbReference>
<keyword evidence="5" id="KW-0732">Signal</keyword>
<evidence type="ECO:0000256" key="2">
    <source>
        <dbReference type="ARBA" id="ARBA00022723"/>
    </source>
</evidence>
<dbReference type="RefSeq" id="WP_343808173.1">
    <property type="nucleotide sequence ID" value="NZ_BAAAET010000005.1"/>
</dbReference>
<keyword evidence="8" id="KW-1185">Reference proteome</keyword>
<gene>
    <name evidence="7" type="primary">atsA_2</name>
    <name evidence="7" type="ORF">GCM10009104_31470</name>
</gene>
<evidence type="ECO:0000313" key="7">
    <source>
        <dbReference type="EMBL" id="GAA0700259.1"/>
    </source>
</evidence>
<protein>
    <submittedName>
        <fullName evidence="7">Arylsulfatase AtsA</fullName>
    </submittedName>
</protein>
<dbReference type="InterPro" id="IPR024607">
    <property type="entry name" value="Sulfatase_CS"/>
</dbReference>
<dbReference type="PANTHER" id="PTHR42693">
    <property type="entry name" value="ARYLSULFATASE FAMILY MEMBER"/>
    <property type="match status" value="1"/>
</dbReference>
<evidence type="ECO:0000256" key="5">
    <source>
        <dbReference type="SAM" id="SignalP"/>
    </source>
</evidence>
<dbReference type="Pfam" id="PF00884">
    <property type="entry name" value="Sulfatase"/>
    <property type="match status" value="1"/>
</dbReference>
<keyword evidence="3" id="KW-0378">Hydrolase</keyword>
<dbReference type="CDD" id="cd16025">
    <property type="entry name" value="PAS_like"/>
    <property type="match status" value="1"/>
</dbReference>
<evidence type="ECO:0000256" key="4">
    <source>
        <dbReference type="ARBA" id="ARBA00022837"/>
    </source>
</evidence>
<keyword evidence="2" id="KW-0479">Metal-binding</keyword>
<comment type="similarity">
    <text evidence="1">Belongs to the sulfatase family.</text>
</comment>
<evidence type="ECO:0000313" key="8">
    <source>
        <dbReference type="Proteomes" id="UP001499915"/>
    </source>
</evidence>
<dbReference type="Proteomes" id="UP001499915">
    <property type="component" value="Unassembled WGS sequence"/>
</dbReference>
<dbReference type="InterPro" id="IPR017850">
    <property type="entry name" value="Alkaline_phosphatase_core_sf"/>
</dbReference>
<dbReference type="Gene3D" id="3.30.1120.10">
    <property type="match status" value="1"/>
</dbReference>
<dbReference type="InterPro" id="IPR050738">
    <property type="entry name" value="Sulfatase"/>
</dbReference>
<accession>A0ABN1I9Q9</accession>
<proteinExistence type="inferred from homology"/>
<dbReference type="InterPro" id="IPR000917">
    <property type="entry name" value="Sulfatase_N"/>
</dbReference>
<sequence length="562" mass="61721">MIKRKLLPLAMVAATSAATLSFSQQLYAASTDPQKPNILVVVADDLGFADLGSFGGEIETPNLDALAQSGVRMTNFHTAPACSPTRAALLTGVDPHKAGLGNMAEEMAPNQEGKPGYEGYLNDRVVSLATLLKDAGYNTYLSGKWHLGRGEGKTPDARGFEHSFSLLVGGASHWPDMRPAYAPTPEAKAPYTEDGVLLKKLPDSFKYSSQFYADKMIEYIASDKDNGAPFFGMLSFTAPHWPLQAPDEAIEKYKGRYDAGFDKLFADRLKKQKEMGLVPSSAEGAPRPPKGRDWESLSAEEQMVEKRAMEVYAAMVDEMDVHTGRVFEYLKQNGLYDNTVVVFLSDNGAEGHDLDETWPADQFPKIRKTIDETNDFSYEQMGRPGSYTLYGPNWAWAGAPAYKLHKGFPTDGGTRSIGIIKAPGVEANAINNNLAAVEDVTPTLLELAGIKHPGSKYQGRDIEPVSGISLVPSLKGETDGSDRVLGGELFGKRFIRKGDWKLVHMPKPWGTDDWELYNLKEDAAERHDLSAKNPQKLAELKQVWEAYAKDNNVILPSWVSGY</sequence>
<comment type="caution">
    <text evidence="7">The sequence shown here is derived from an EMBL/GenBank/DDBJ whole genome shotgun (WGS) entry which is preliminary data.</text>
</comment>
<keyword evidence="4" id="KW-0106">Calcium</keyword>
<dbReference type="Gene3D" id="3.40.720.10">
    <property type="entry name" value="Alkaline Phosphatase, subunit A"/>
    <property type="match status" value="1"/>
</dbReference>
<evidence type="ECO:0000256" key="3">
    <source>
        <dbReference type="ARBA" id="ARBA00022801"/>
    </source>
</evidence>
<feature type="signal peptide" evidence="5">
    <location>
        <begin position="1"/>
        <end position="28"/>
    </location>
</feature>
<dbReference type="PROSITE" id="PS00149">
    <property type="entry name" value="SULFATASE_2"/>
    <property type="match status" value="1"/>
</dbReference>
<reference evidence="7 8" key="1">
    <citation type="journal article" date="2019" name="Int. J. Syst. Evol. Microbiol.">
        <title>The Global Catalogue of Microorganisms (GCM) 10K type strain sequencing project: providing services to taxonomists for standard genome sequencing and annotation.</title>
        <authorList>
            <consortium name="The Broad Institute Genomics Platform"/>
            <consortium name="The Broad Institute Genome Sequencing Center for Infectious Disease"/>
            <person name="Wu L."/>
            <person name="Ma J."/>
        </authorList>
    </citation>
    <scope>NUCLEOTIDE SEQUENCE [LARGE SCALE GENOMIC DNA]</scope>
    <source>
        <strain evidence="7 8">JCM 15134</strain>
    </source>
</reference>
<evidence type="ECO:0000259" key="6">
    <source>
        <dbReference type="Pfam" id="PF00884"/>
    </source>
</evidence>
<evidence type="ECO:0000256" key="1">
    <source>
        <dbReference type="ARBA" id="ARBA00008779"/>
    </source>
</evidence>
<dbReference type="EMBL" id="BAAAET010000005">
    <property type="protein sequence ID" value="GAA0700259.1"/>
    <property type="molecule type" value="Genomic_DNA"/>
</dbReference>
<feature type="domain" description="Sulfatase N-terminal" evidence="6">
    <location>
        <begin position="36"/>
        <end position="450"/>
    </location>
</feature>
<feature type="chain" id="PRO_5045710040" evidence="5">
    <location>
        <begin position="29"/>
        <end position="562"/>
    </location>
</feature>
<name>A0ABN1I9Q9_9GAMM</name>
<dbReference type="PANTHER" id="PTHR42693:SF33">
    <property type="entry name" value="ARYLSULFATASE"/>
    <property type="match status" value="1"/>
</dbReference>
<organism evidence="7 8">
    <name type="scientific">Marinobacterium maritimum</name>
    <dbReference type="NCBI Taxonomy" id="500162"/>
    <lineage>
        <taxon>Bacteria</taxon>
        <taxon>Pseudomonadati</taxon>
        <taxon>Pseudomonadota</taxon>
        <taxon>Gammaproteobacteria</taxon>
        <taxon>Oceanospirillales</taxon>
        <taxon>Oceanospirillaceae</taxon>
        <taxon>Marinobacterium</taxon>
    </lineage>
</organism>